<name>A0A1H6WWF7_9FLAO</name>
<protein>
    <recommendedName>
        <fullName evidence="3">Outer membrane translocation and assembly module TamA</fullName>
    </recommendedName>
</protein>
<dbReference type="STRING" id="402734.SAMN05660918_2578"/>
<organism evidence="1 2">
    <name type="scientific">Flavobacterium terrigena</name>
    <dbReference type="NCBI Taxonomy" id="402734"/>
    <lineage>
        <taxon>Bacteria</taxon>
        <taxon>Pseudomonadati</taxon>
        <taxon>Bacteroidota</taxon>
        <taxon>Flavobacteriia</taxon>
        <taxon>Flavobacteriales</taxon>
        <taxon>Flavobacteriaceae</taxon>
        <taxon>Flavobacterium</taxon>
    </lineage>
</organism>
<proteinExistence type="predicted"/>
<evidence type="ECO:0008006" key="3">
    <source>
        <dbReference type="Google" id="ProtNLM"/>
    </source>
</evidence>
<dbReference type="EMBL" id="FNYA01000007">
    <property type="protein sequence ID" value="SEJ18607.1"/>
    <property type="molecule type" value="Genomic_DNA"/>
</dbReference>
<reference evidence="2" key="1">
    <citation type="submission" date="2016-10" db="EMBL/GenBank/DDBJ databases">
        <authorList>
            <person name="Varghese N."/>
            <person name="Submissions S."/>
        </authorList>
    </citation>
    <scope>NUCLEOTIDE SEQUENCE [LARGE SCALE GENOMIC DNA]</scope>
    <source>
        <strain evidence="2">DSM 17934</strain>
    </source>
</reference>
<dbReference type="Proteomes" id="UP000199702">
    <property type="component" value="Unassembled WGS sequence"/>
</dbReference>
<sequence>MRYIWAMKYLIFLFLFSPYIYSQQFYLKIEGSSSTENKIIDSIGYIKIHKEIKNLLETQNNFNQNLLKIGFLENELLETKKTNDSSFTFKYSLGSLTRNIKIKTDSLSKDVKEVLNLKPSEIIPLSNLENYINEKLNILEKKGFAQSKIKLDNFNKTNNQFQADLIIELNQVRKINNLVFQGYSQFPVGIKKVFLRKYRSKPFNKDVIKKIHSDFNSLPFVTQIKYPEVLLTIDSTKVYLYLEKRKNNSFDGFLGFGNNEETQKLQFNGYLDLNLYNNLNSGERFNLYWKNDGNKQSTFNVNLDLAYVFQSPLALKSNLRIFKQDTIFQNSSFDFDLGYMINYNTKAFIGYKDNVSEAIQKNPSSFVKDLKSTFYTVSFEHKKVDFDDSMFPDKFSVFTKFGTGNRTASSIKTNQFFAQFQFQQLLELNKKNYIHLKNDTYFLQSGDYYTNELYRFGGIQSIRGFNENSLQGNVFSGIFAEYRYVASSNLYFYTITDYGYYQDKANNSKDQLYGLGFGFGLLSNGGLFNLVYANGNAGNQTIKLSNSIVQISFKTYF</sequence>
<keyword evidence="2" id="KW-1185">Reference proteome</keyword>
<dbReference type="AlphaFoldDB" id="A0A1H6WWF7"/>
<evidence type="ECO:0000313" key="2">
    <source>
        <dbReference type="Proteomes" id="UP000199702"/>
    </source>
</evidence>
<evidence type="ECO:0000313" key="1">
    <source>
        <dbReference type="EMBL" id="SEJ18607.1"/>
    </source>
</evidence>
<accession>A0A1H6WWF7</accession>
<gene>
    <name evidence="1" type="ORF">SAMN05660918_2578</name>
</gene>